<reference evidence="3 4" key="1">
    <citation type="submission" date="2023-11" db="EMBL/GenBank/DDBJ databases">
        <title>Halocaridina rubra genome assembly.</title>
        <authorList>
            <person name="Smith C."/>
        </authorList>
    </citation>
    <scope>NUCLEOTIDE SEQUENCE [LARGE SCALE GENOMIC DNA]</scope>
    <source>
        <strain evidence="3">EP-1</strain>
        <tissue evidence="3">Whole</tissue>
    </source>
</reference>
<dbReference type="Proteomes" id="UP001381693">
    <property type="component" value="Unassembled WGS sequence"/>
</dbReference>
<keyword evidence="1" id="KW-0175">Coiled coil</keyword>
<name>A0AAN8WWZ1_HALRR</name>
<organism evidence="3 4">
    <name type="scientific">Halocaridina rubra</name>
    <name type="common">Hawaiian red shrimp</name>
    <dbReference type="NCBI Taxonomy" id="373956"/>
    <lineage>
        <taxon>Eukaryota</taxon>
        <taxon>Metazoa</taxon>
        <taxon>Ecdysozoa</taxon>
        <taxon>Arthropoda</taxon>
        <taxon>Crustacea</taxon>
        <taxon>Multicrustacea</taxon>
        <taxon>Malacostraca</taxon>
        <taxon>Eumalacostraca</taxon>
        <taxon>Eucarida</taxon>
        <taxon>Decapoda</taxon>
        <taxon>Pleocyemata</taxon>
        <taxon>Caridea</taxon>
        <taxon>Atyoidea</taxon>
        <taxon>Atyidae</taxon>
        <taxon>Halocaridina</taxon>
    </lineage>
</organism>
<keyword evidence="4" id="KW-1185">Reference proteome</keyword>
<evidence type="ECO:0000313" key="3">
    <source>
        <dbReference type="EMBL" id="KAK7071951.1"/>
    </source>
</evidence>
<dbReference type="AlphaFoldDB" id="A0AAN8WWZ1"/>
<evidence type="ECO:0000256" key="1">
    <source>
        <dbReference type="SAM" id="Coils"/>
    </source>
</evidence>
<feature type="coiled-coil region" evidence="1">
    <location>
        <begin position="136"/>
        <end position="163"/>
    </location>
</feature>
<evidence type="ECO:0000313" key="4">
    <source>
        <dbReference type="Proteomes" id="UP001381693"/>
    </source>
</evidence>
<gene>
    <name evidence="3" type="ORF">SK128_025991</name>
</gene>
<feature type="region of interest" description="Disordered" evidence="2">
    <location>
        <begin position="37"/>
        <end position="117"/>
    </location>
</feature>
<accession>A0AAN8WWZ1</accession>
<evidence type="ECO:0000256" key="2">
    <source>
        <dbReference type="SAM" id="MobiDB-lite"/>
    </source>
</evidence>
<comment type="caution">
    <text evidence="3">The sequence shown here is derived from an EMBL/GenBank/DDBJ whole genome shotgun (WGS) entry which is preliminary data.</text>
</comment>
<sequence>MGLKTRRQKNVTKGSAFLTYSADVFKRKVSSKITTKIIPEKIVPESPATLVSSCSPPPSPSHQTRRPSTTSESAKEVSDSSKSEGVKIIEKAKLLLSNQPRREQQHATFSTNTAPDNEIVEKEKNEKHDQVPRNRAERLQNCLDNLEKDIAKLQEREEKLGKRLMKFFVMNYEIGAVIHEINAKLEDLASMQNAMIQQN</sequence>
<feature type="compositionally biased region" description="Polar residues" evidence="2">
    <location>
        <begin position="106"/>
        <end position="115"/>
    </location>
</feature>
<protein>
    <submittedName>
        <fullName evidence="3">Uncharacterized protein</fullName>
    </submittedName>
</protein>
<dbReference type="EMBL" id="JAXCGZ010013790">
    <property type="protein sequence ID" value="KAK7071951.1"/>
    <property type="molecule type" value="Genomic_DNA"/>
</dbReference>
<proteinExistence type="predicted"/>
<feature type="compositionally biased region" description="Basic and acidic residues" evidence="2">
    <location>
        <begin position="73"/>
        <end position="93"/>
    </location>
</feature>